<proteinExistence type="predicted"/>
<feature type="region of interest" description="Disordered" evidence="1">
    <location>
        <begin position="457"/>
        <end position="487"/>
    </location>
</feature>
<sequence>MLNFPSDSIERDFTDAKNWLLSNDKNLRGIWTALQVSTWPQKQRVPSGRIKRTLPRPQASDKLKDLDQRLTKAFATKIFIAMFSALQDTRSGVINIQTTLEGLPTNLETVCRTSTKEAIHQAIDELKKEAYEAVGGGEGPKEGFRNGEAEKIISQVRSVPFAARLRSRPDALSQLVDQLAEQERIKEDEELLSAVDYLPLLPSRPSFSPPVPYAAGPSSIPAVPCTPAASRNLSQVPVSSSEDDPFEPTPCALDPFEFPPPIRPNRTLPTSGDESSLFSRKFGARSPATSEISDEPSRRTMGKGKERKDRIPAGAIVFNPRDPFSEADLIDPVLANDGLIHDRWTLVEGSHKNMRDPAEPLLIVGGLVQLREAIFRSFPERRAQMQAQRQAYREATIRLYDSSDYTNYPAVIKRLSHVLLFELTPISIRIRRGIARYRLRELAAALEDLDNAVELSTRDVDGTPNRHELNQKKSDDPPRYTSGASRLQVGPDGLLTAAFSCLLLRASARQSLGEYELALSDFETGLRLRPASVKDVGALRCALAEVRAECGDREGAQRDFDMAVAIGNPGQHFAFISTREEYGM</sequence>
<feature type="compositionally biased region" description="Polar residues" evidence="1">
    <location>
        <begin position="267"/>
        <end position="278"/>
    </location>
</feature>
<feature type="compositionally biased region" description="Basic and acidic residues" evidence="1">
    <location>
        <begin position="457"/>
        <end position="478"/>
    </location>
</feature>
<dbReference type="EMBL" id="CENE01000002">
    <property type="protein sequence ID" value="CEQ39077.1"/>
    <property type="molecule type" value="Genomic_DNA"/>
</dbReference>
<evidence type="ECO:0000313" key="3">
    <source>
        <dbReference type="Proteomes" id="UP000243876"/>
    </source>
</evidence>
<feature type="region of interest" description="Disordered" evidence="1">
    <location>
        <begin position="234"/>
        <end position="308"/>
    </location>
</feature>
<dbReference type="OrthoDB" id="1926212at2759"/>
<feature type="non-terminal residue" evidence="2">
    <location>
        <position position="1"/>
    </location>
</feature>
<dbReference type="SMART" id="SM00028">
    <property type="entry name" value="TPR"/>
    <property type="match status" value="2"/>
</dbReference>
<evidence type="ECO:0000313" key="2">
    <source>
        <dbReference type="EMBL" id="CEQ39077.1"/>
    </source>
</evidence>
<dbReference type="InterPro" id="IPR019734">
    <property type="entry name" value="TPR_rpt"/>
</dbReference>
<dbReference type="SUPFAM" id="SSF48452">
    <property type="entry name" value="TPR-like"/>
    <property type="match status" value="1"/>
</dbReference>
<dbReference type="AlphaFoldDB" id="A0A0D6EGC3"/>
<reference evidence="3" key="1">
    <citation type="submission" date="2015-02" db="EMBL/GenBank/DDBJ databases">
        <authorList>
            <person name="Gon?alves P."/>
        </authorList>
    </citation>
    <scope>NUCLEOTIDE SEQUENCE [LARGE SCALE GENOMIC DNA]</scope>
</reference>
<organism evidence="2 3">
    <name type="scientific">Sporidiobolus salmonicolor</name>
    <name type="common">Yeast-like fungus</name>
    <name type="synonym">Sporobolomyces salmonicolor</name>
    <dbReference type="NCBI Taxonomy" id="5005"/>
    <lineage>
        <taxon>Eukaryota</taxon>
        <taxon>Fungi</taxon>
        <taxon>Dikarya</taxon>
        <taxon>Basidiomycota</taxon>
        <taxon>Pucciniomycotina</taxon>
        <taxon>Microbotryomycetes</taxon>
        <taxon>Sporidiobolales</taxon>
        <taxon>Sporidiobolaceae</taxon>
        <taxon>Sporobolomyces</taxon>
    </lineage>
</organism>
<dbReference type="InterPro" id="IPR011990">
    <property type="entry name" value="TPR-like_helical_dom_sf"/>
</dbReference>
<name>A0A0D6EGC3_SPOSA</name>
<gene>
    <name evidence="2" type="primary">SPOSA6832_00575</name>
</gene>
<accession>A0A0D6EGC3</accession>
<dbReference type="Proteomes" id="UP000243876">
    <property type="component" value="Unassembled WGS sequence"/>
</dbReference>
<keyword evidence="3" id="KW-1185">Reference proteome</keyword>
<protein>
    <submittedName>
        <fullName evidence="2">SPOSA6832_00575-mRNA-1:cds</fullName>
    </submittedName>
</protein>
<dbReference type="Gene3D" id="1.25.40.10">
    <property type="entry name" value="Tetratricopeptide repeat domain"/>
    <property type="match status" value="1"/>
</dbReference>
<evidence type="ECO:0000256" key="1">
    <source>
        <dbReference type="SAM" id="MobiDB-lite"/>
    </source>
</evidence>
<feature type="compositionally biased region" description="Basic and acidic residues" evidence="1">
    <location>
        <begin position="295"/>
        <end position="308"/>
    </location>
</feature>